<dbReference type="GO" id="GO:0009507">
    <property type="term" value="C:chloroplast"/>
    <property type="evidence" value="ECO:0007669"/>
    <property type="project" value="TreeGrafter"/>
</dbReference>
<evidence type="ECO:0000313" key="3">
    <source>
        <dbReference type="Proteomes" id="UP001346149"/>
    </source>
</evidence>
<organism evidence="2 3">
    <name type="scientific">Trapa natans</name>
    <name type="common">Water chestnut</name>
    <dbReference type="NCBI Taxonomy" id="22666"/>
    <lineage>
        <taxon>Eukaryota</taxon>
        <taxon>Viridiplantae</taxon>
        <taxon>Streptophyta</taxon>
        <taxon>Embryophyta</taxon>
        <taxon>Tracheophyta</taxon>
        <taxon>Spermatophyta</taxon>
        <taxon>Magnoliopsida</taxon>
        <taxon>eudicotyledons</taxon>
        <taxon>Gunneridae</taxon>
        <taxon>Pentapetalae</taxon>
        <taxon>rosids</taxon>
        <taxon>malvids</taxon>
        <taxon>Myrtales</taxon>
        <taxon>Lythraceae</taxon>
        <taxon>Trapa</taxon>
    </lineage>
</organism>
<gene>
    <name evidence="2" type="ORF">SAY86_026640</name>
</gene>
<dbReference type="InterPro" id="IPR036410">
    <property type="entry name" value="HSP_DnaJ_Cys-rich_dom_sf"/>
</dbReference>
<sequence length="401" mass="45468">MRSGEPFLQNCLNPRAIFIVLPLNHQFPPSIAIAMAPPCTLWLCPNLPIQQNINSHLSARLLFPIPPPMLHLRLNKSSLRNHVRAFSSSPNNPDHSREESRWLREEQRWLREEQRWLREEQRWIRERDSLLAEISQLRLQVQALDRKGSIEVMKEKNLIPESGSIANPIVFQEKHEEVVLEENEVAEEKLVRAVDEVKRVDRNSSSRRALRVGAEGDEVKTMQEALQKLGFYSGEEDIEYSSFSSGTERAVKTWQASIGVKEDGIMTGELLEALYHEGTNGAAVSIVTKKSEYKQTVVRESDTDIEASHPRVFLLGENRWEEPSRLGSIDKQAVNTNASGSTKNCLACRGEGRLMCTECDGSGEPNIEPQFLEWVDEDMKCPYCEGLGYTICDVCEGNPVV</sequence>
<proteinExistence type="predicted"/>
<protein>
    <recommendedName>
        <fullName evidence="1">Peptidoglycan binding-like domain-containing protein</fullName>
    </recommendedName>
</protein>
<keyword evidence="3" id="KW-1185">Reference proteome</keyword>
<accession>A0AAN7KLX3</accession>
<name>A0AAN7KLX3_TRANT</name>
<dbReference type="SUPFAM" id="SSF57938">
    <property type="entry name" value="DnaJ/Hsp40 cysteine-rich domain"/>
    <property type="match status" value="1"/>
</dbReference>
<dbReference type="AlphaFoldDB" id="A0AAN7KLX3"/>
<dbReference type="Proteomes" id="UP001346149">
    <property type="component" value="Unassembled WGS sequence"/>
</dbReference>
<dbReference type="InterPro" id="IPR036366">
    <property type="entry name" value="PGBDSf"/>
</dbReference>
<comment type="caution">
    <text evidence="2">The sequence shown here is derived from an EMBL/GenBank/DDBJ whole genome shotgun (WGS) entry which is preliminary data.</text>
</comment>
<evidence type="ECO:0000313" key="2">
    <source>
        <dbReference type="EMBL" id="KAK4765550.1"/>
    </source>
</evidence>
<dbReference type="Pfam" id="PF01471">
    <property type="entry name" value="PG_binding_1"/>
    <property type="match status" value="1"/>
</dbReference>
<reference evidence="2 3" key="1">
    <citation type="journal article" date="2023" name="Hortic Res">
        <title>Pangenome of water caltrop reveals structural variations and asymmetric subgenome divergence after allopolyploidization.</title>
        <authorList>
            <person name="Zhang X."/>
            <person name="Chen Y."/>
            <person name="Wang L."/>
            <person name="Yuan Y."/>
            <person name="Fang M."/>
            <person name="Shi L."/>
            <person name="Lu R."/>
            <person name="Comes H.P."/>
            <person name="Ma Y."/>
            <person name="Chen Y."/>
            <person name="Huang G."/>
            <person name="Zhou Y."/>
            <person name="Zheng Z."/>
            <person name="Qiu Y."/>
        </authorList>
    </citation>
    <scope>NUCLEOTIDE SEQUENCE [LARGE SCALE GENOMIC DNA]</scope>
    <source>
        <strain evidence="2">F231</strain>
    </source>
</reference>
<dbReference type="GO" id="GO:0009658">
    <property type="term" value="P:chloroplast organization"/>
    <property type="evidence" value="ECO:0007669"/>
    <property type="project" value="TreeGrafter"/>
</dbReference>
<dbReference type="PANTHER" id="PTHR15852:SF16">
    <property type="entry name" value="PROTEIN DISULFIDE ISOMERASE PTAC5, CHLOROPLASTIC"/>
    <property type="match status" value="1"/>
</dbReference>
<dbReference type="InterPro" id="IPR002477">
    <property type="entry name" value="Peptidoglycan-bd-like"/>
</dbReference>
<dbReference type="EMBL" id="JAXQNO010000023">
    <property type="protein sequence ID" value="KAK4765550.1"/>
    <property type="molecule type" value="Genomic_DNA"/>
</dbReference>
<dbReference type="Gene3D" id="1.10.101.10">
    <property type="entry name" value="PGBD-like superfamily/PGBD"/>
    <property type="match status" value="1"/>
</dbReference>
<dbReference type="InterPro" id="IPR036365">
    <property type="entry name" value="PGBD-like_sf"/>
</dbReference>
<dbReference type="GO" id="GO:0003756">
    <property type="term" value="F:protein disulfide isomerase activity"/>
    <property type="evidence" value="ECO:0007669"/>
    <property type="project" value="TreeGrafter"/>
</dbReference>
<feature type="domain" description="Peptidoglycan binding-like" evidence="1">
    <location>
        <begin position="216"/>
        <end position="274"/>
    </location>
</feature>
<evidence type="ECO:0000259" key="1">
    <source>
        <dbReference type="Pfam" id="PF01471"/>
    </source>
</evidence>
<dbReference type="PANTHER" id="PTHR15852">
    <property type="entry name" value="PLASTID TRANSCRIPTIONALLY ACTIVE PROTEIN"/>
    <property type="match status" value="1"/>
</dbReference>
<dbReference type="SUPFAM" id="SSF47090">
    <property type="entry name" value="PGBD-like"/>
    <property type="match status" value="1"/>
</dbReference>